<organism evidence="2">
    <name type="scientific">Poeciliopsis prolifica</name>
    <name type="common">blackstripe livebearer</name>
    <dbReference type="NCBI Taxonomy" id="188132"/>
    <lineage>
        <taxon>Eukaryota</taxon>
        <taxon>Metazoa</taxon>
        <taxon>Chordata</taxon>
        <taxon>Craniata</taxon>
        <taxon>Vertebrata</taxon>
        <taxon>Euteleostomi</taxon>
        <taxon>Actinopterygii</taxon>
        <taxon>Neopterygii</taxon>
        <taxon>Teleostei</taxon>
        <taxon>Neoteleostei</taxon>
        <taxon>Acanthomorphata</taxon>
        <taxon>Ovalentaria</taxon>
        <taxon>Atherinomorphae</taxon>
        <taxon>Cyprinodontiformes</taxon>
        <taxon>Poeciliidae</taxon>
        <taxon>Poeciliinae</taxon>
        <taxon>Poeciliopsis</taxon>
    </lineage>
</organism>
<gene>
    <name evidence="2" type="primary">JARD2</name>
</gene>
<dbReference type="EMBL" id="GBYX01474122">
    <property type="protein sequence ID" value="JAO07538.1"/>
    <property type="molecule type" value="Transcribed_RNA"/>
</dbReference>
<protein>
    <submittedName>
        <fullName evidence="2">JARD2</fullName>
    </submittedName>
</protein>
<reference evidence="2" key="1">
    <citation type="submission" date="2014-12" db="EMBL/GenBank/DDBJ databases">
        <title>Parallel Evolution in Life History Adaptation Evident in the Tissue-Specific Poeciliopsis prolifica transcriptome.</title>
        <authorList>
            <person name="Jue N.K."/>
            <person name="Foley R.J."/>
            <person name="Obergfell C."/>
            <person name="Reznick D.N."/>
            <person name="O'Neill R.J."/>
            <person name="O'Neill M.J."/>
        </authorList>
    </citation>
    <scope>NUCLEOTIDE SEQUENCE</scope>
</reference>
<feature type="compositionally biased region" description="Low complexity" evidence="1">
    <location>
        <begin position="168"/>
        <end position="181"/>
    </location>
</feature>
<accession>A0A0S7EXK6</accession>
<name>A0A0S7EXK6_9TELE</name>
<proteinExistence type="predicted"/>
<evidence type="ECO:0000313" key="2">
    <source>
        <dbReference type="EMBL" id="JAO07538.1"/>
    </source>
</evidence>
<sequence length="181" mass="19629">MMSKERPKRNIIQKKYDDSDGIPWSEERVMRKVLYLSLKEFRTAQKRQLDGDGTTNLNACTARVAAAAAKSLCWTTIPLSGDGITVQRTDKGSLANGQLNGSVSKGCHKEDGSLRFQGLHGSNKYGEDSPAKKRPRLQAQRKFAQSQPNSPSTTPVKVAETGNMNGNLSTAPSTSLSSLSS</sequence>
<feature type="compositionally biased region" description="Polar residues" evidence="1">
    <location>
        <begin position="143"/>
        <end position="155"/>
    </location>
</feature>
<evidence type="ECO:0000256" key="1">
    <source>
        <dbReference type="SAM" id="MobiDB-lite"/>
    </source>
</evidence>
<feature type="region of interest" description="Disordered" evidence="1">
    <location>
        <begin position="92"/>
        <end position="181"/>
    </location>
</feature>
<dbReference type="AlphaFoldDB" id="A0A0S7EXK6"/>